<keyword evidence="2" id="KW-0472">Membrane</keyword>
<accession>A0A6S6S7A6</accession>
<keyword evidence="2" id="KW-0812">Transmembrane</keyword>
<evidence type="ECO:0000256" key="1">
    <source>
        <dbReference type="SAM" id="MobiDB-lite"/>
    </source>
</evidence>
<evidence type="ECO:0008006" key="4">
    <source>
        <dbReference type="Google" id="ProtNLM"/>
    </source>
</evidence>
<feature type="transmembrane region" description="Helical" evidence="2">
    <location>
        <begin position="12"/>
        <end position="31"/>
    </location>
</feature>
<proteinExistence type="predicted"/>
<dbReference type="AlphaFoldDB" id="A0A6S6S7A6"/>
<dbReference type="EMBL" id="CACVAQ010000073">
    <property type="protein sequence ID" value="CAA6802136.1"/>
    <property type="molecule type" value="Genomic_DNA"/>
</dbReference>
<evidence type="ECO:0000256" key="2">
    <source>
        <dbReference type="SAM" id="Phobius"/>
    </source>
</evidence>
<gene>
    <name evidence="3" type="ORF">HELGO_WM31747</name>
</gene>
<sequence length="207" mass="24313">MINFLRLFTIERQFVLFIVSLLGIVLLHYWAGFAGSWFPILIVLALVAKHLLIGTVNAAAMKMQTQDFDGAERLLKYTFKPSWLRFTYHGMYYWIKSTLAFQRKDFKSAERLSNIALGLDLQDDFKAMIYLQLINIYGSKNNRIKVKELYQKAKKLTVTQEMVKQNIQEVGLMLQGKHAEQKKMMGKKAQRSMMNQGYMRRSRNKRR</sequence>
<name>A0A6S6S7A6_9BACT</name>
<feature type="transmembrane region" description="Helical" evidence="2">
    <location>
        <begin position="37"/>
        <end position="60"/>
    </location>
</feature>
<evidence type="ECO:0000313" key="3">
    <source>
        <dbReference type="EMBL" id="CAA6802136.1"/>
    </source>
</evidence>
<protein>
    <recommendedName>
        <fullName evidence="4">DUF2892 domain-containing protein</fullName>
    </recommendedName>
</protein>
<reference evidence="3" key="1">
    <citation type="submission" date="2020-01" db="EMBL/GenBank/DDBJ databases">
        <authorList>
            <person name="Meier V. D."/>
            <person name="Meier V D."/>
        </authorList>
    </citation>
    <scope>NUCLEOTIDE SEQUENCE</scope>
    <source>
        <strain evidence="3">HLG_WM_MAG_10</strain>
    </source>
</reference>
<organism evidence="3">
    <name type="scientific">uncultured Aureispira sp</name>
    <dbReference type="NCBI Taxonomy" id="1331704"/>
    <lineage>
        <taxon>Bacteria</taxon>
        <taxon>Pseudomonadati</taxon>
        <taxon>Bacteroidota</taxon>
        <taxon>Saprospiria</taxon>
        <taxon>Saprospirales</taxon>
        <taxon>Saprospiraceae</taxon>
        <taxon>Aureispira</taxon>
        <taxon>environmental samples</taxon>
    </lineage>
</organism>
<feature type="region of interest" description="Disordered" evidence="1">
    <location>
        <begin position="185"/>
        <end position="207"/>
    </location>
</feature>
<keyword evidence="2" id="KW-1133">Transmembrane helix</keyword>